<name>A0A9W3B4D9_BIOGL</name>
<dbReference type="CDD" id="cd00590">
    <property type="entry name" value="RRM_SF"/>
    <property type="match status" value="1"/>
</dbReference>
<evidence type="ECO:0000313" key="6">
    <source>
        <dbReference type="RefSeq" id="XP_055894348.1"/>
    </source>
</evidence>
<dbReference type="AlphaFoldDB" id="A0A9W3B4D9"/>
<dbReference type="PANTHER" id="PTHR23147">
    <property type="entry name" value="SERINE/ARGININE RICH SPLICING FACTOR"/>
    <property type="match status" value="1"/>
</dbReference>
<dbReference type="RefSeq" id="XP_055894348.1">
    <property type="nucleotide sequence ID" value="XM_056038373.1"/>
</dbReference>
<dbReference type="InterPro" id="IPR000504">
    <property type="entry name" value="RRM_dom"/>
</dbReference>
<dbReference type="SMART" id="SM00360">
    <property type="entry name" value="RRM"/>
    <property type="match status" value="1"/>
</dbReference>
<keyword evidence="1" id="KW-0694">RNA-binding</keyword>
<dbReference type="RefSeq" id="XP_055894349.1">
    <property type="nucleotide sequence ID" value="XM_056038374.1"/>
</dbReference>
<dbReference type="Pfam" id="PF00076">
    <property type="entry name" value="RRM_1"/>
    <property type="match status" value="1"/>
</dbReference>
<dbReference type="Proteomes" id="UP001165740">
    <property type="component" value="Chromosome 8"/>
</dbReference>
<evidence type="ECO:0000313" key="3">
    <source>
        <dbReference type="Proteomes" id="UP001165740"/>
    </source>
</evidence>
<evidence type="ECO:0000256" key="1">
    <source>
        <dbReference type="PROSITE-ProRule" id="PRU00176"/>
    </source>
</evidence>
<evidence type="ECO:0000259" key="2">
    <source>
        <dbReference type="PROSITE" id="PS50102"/>
    </source>
</evidence>
<organism evidence="3 6">
    <name type="scientific">Biomphalaria glabrata</name>
    <name type="common">Bloodfluke planorb</name>
    <name type="synonym">Freshwater snail</name>
    <dbReference type="NCBI Taxonomy" id="6526"/>
    <lineage>
        <taxon>Eukaryota</taxon>
        <taxon>Metazoa</taxon>
        <taxon>Spiralia</taxon>
        <taxon>Lophotrochozoa</taxon>
        <taxon>Mollusca</taxon>
        <taxon>Gastropoda</taxon>
        <taxon>Heterobranchia</taxon>
        <taxon>Euthyneura</taxon>
        <taxon>Panpulmonata</taxon>
        <taxon>Hygrophila</taxon>
        <taxon>Lymnaeoidea</taxon>
        <taxon>Planorbidae</taxon>
        <taxon>Biomphalaria</taxon>
    </lineage>
</organism>
<evidence type="ECO:0000313" key="7">
    <source>
        <dbReference type="RefSeq" id="XP_055894349.1"/>
    </source>
</evidence>
<feature type="domain" description="RRM" evidence="2">
    <location>
        <begin position="14"/>
        <end position="88"/>
    </location>
</feature>
<dbReference type="RefSeq" id="XP_055894346.1">
    <property type="nucleotide sequence ID" value="XM_056038371.1"/>
</dbReference>
<sequence length="229" mass="25541">MASAELPKTEETDFSVFVGCLSSDTTEEDISELFSNCGTVVKVNFPPSTKGTFCFVSFEKLESAHRAAAELNGWSWRGQKIVVNLNRNCPAVMQSEQKADNLDTGCRNDDSPLQKMAPNSFVNRMRVQEEARRMDQDFIPDGGTYSCQGIMEELDKAGEAACLPPPFINVSCHGLCYNKILRQLQEKEEELGISGYAELLEEEYGKMRQLFARARIVPTCEPETATEEA</sequence>
<dbReference type="GO" id="GO:0003723">
    <property type="term" value="F:RNA binding"/>
    <property type="evidence" value="ECO:0007669"/>
    <property type="project" value="UniProtKB-UniRule"/>
</dbReference>
<gene>
    <name evidence="4 5 6 7" type="primary">LOC106054721</name>
</gene>
<dbReference type="InterPro" id="IPR050907">
    <property type="entry name" value="SRSF"/>
</dbReference>
<keyword evidence="3" id="KW-1185">Reference proteome</keyword>
<dbReference type="PROSITE" id="PS50102">
    <property type="entry name" value="RRM"/>
    <property type="match status" value="1"/>
</dbReference>
<dbReference type="RefSeq" id="XP_055894347.1">
    <property type="nucleotide sequence ID" value="XM_056038372.1"/>
</dbReference>
<reference evidence="4 5" key="1">
    <citation type="submission" date="2025-04" db="UniProtKB">
        <authorList>
            <consortium name="RefSeq"/>
        </authorList>
    </citation>
    <scope>IDENTIFICATION</scope>
</reference>
<evidence type="ECO:0000313" key="4">
    <source>
        <dbReference type="RefSeq" id="XP_055894346.1"/>
    </source>
</evidence>
<dbReference type="InterPro" id="IPR035979">
    <property type="entry name" value="RBD_domain_sf"/>
</dbReference>
<dbReference type="GeneID" id="106054721"/>
<dbReference type="SUPFAM" id="SSF54928">
    <property type="entry name" value="RNA-binding domain, RBD"/>
    <property type="match status" value="1"/>
</dbReference>
<accession>A0A9W3B4D9</accession>
<protein>
    <submittedName>
        <fullName evidence="4 5">Uncharacterized protein LOC106054721 isoform X2</fullName>
    </submittedName>
</protein>
<evidence type="ECO:0000313" key="5">
    <source>
        <dbReference type="RefSeq" id="XP_055894347.1"/>
    </source>
</evidence>
<dbReference type="Gene3D" id="3.30.70.330">
    <property type="match status" value="1"/>
</dbReference>
<proteinExistence type="predicted"/>
<dbReference type="InterPro" id="IPR012677">
    <property type="entry name" value="Nucleotide-bd_a/b_plait_sf"/>
</dbReference>